<dbReference type="InterPro" id="IPR017853">
    <property type="entry name" value="GH"/>
</dbReference>
<dbReference type="FunFam" id="3.20.20.80:FF:000012">
    <property type="entry name" value="Mannan endo-1,4-beta-mannosidase 6"/>
    <property type="match status" value="1"/>
</dbReference>
<protein>
    <recommendedName>
        <fullName evidence="3">mannan endo-1,4-beta-mannosidase</fullName>
        <ecNumber evidence="3">3.2.1.78</ecNumber>
    </recommendedName>
</protein>
<gene>
    <name evidence="8" type="ORF">J5N97_004778</name>
</gene>
<keyword evidence="6" id="KW-0472">Membrane</keyword>
<dbReference type="AlphaFoldDB" id="A0A9D5D8P2"/>
<dbReference type="SUPFAM" id="SSF51445">
    <property type="entry name" value="(Trans)glycosidases"/>
    <property type="match status" value="1"/>
</dbReference>
<sequence>MLGRTGAILLGFKTMLFSGNGVLLYPILGLVSCVAFIYLSFGDTAFQFVVLNPQSQMSFVRRNGTQFMVDGKAFYVNGWNSYWLMDHAVEDSSRPRVRVMFQVGAKMGLTVCRAWAFNDGTHNALQVSLGRFDERVFKALDYVIMEAGRHKIRLLLSLSNNLDAYGGKPQYVKWAKESGISFNSSEDSFFSDPVIRNYFKIYLKTVITRKNHLTGIKYRDDPTIFAWELMNEPRCISDATGDTLQEWIEEMAGFIRTVDKNHLVTVGLEGFYGPTSSPEKLSINPSKWYDTTGTDFIRNSKTAAIDFASVHIYADQWLLGAELDEKMKYIYKWVISHIEDGDKVLKKPVLLTEFGLSDRNKKFDHSHRDELYKTIFDIMYKSARDKGAGAGALIWQLMVEGMEKFTDDYGIVPGERPSMDKLMKKQSCRLLALHHGTDQWPKRRSKTQCIA</sequence>
<evidence type="ECO:0000259" key="7">
    <source>
        <dbReference type="Pfam" id="PF26410"/>
    </source>
</evidence>
<comment type="catalytic activity">
    <reaction evidence="1">
        <text>Random hydrolysis of (1-&gt;4)-beta-D-mannosidic linkages in mannans, galactomannans and glucomannans.</text>
        <dbReference type="EC" id="3.2.1.78"/>
    </reaction>
</comment>
<evidence type="ECO:0000256" key="2">
    <source>
        <dbReference type="ARBA" id="ARBA00005641"/>
    </source>
</evidence>
<accession>A0A9D5D8P2</accession>
<dbReference type="InterPro" id="IPR045053">
    <property type="entry name" value="MAN-like"/>
</dbReference>
<feature type="transmembrane region" description="Helical" evidence="6">
    <location>
        <begin position="21"/>
        <end position="41"/>
    </location>
</feature>
<reference evidence="8" key="2">
    <citation type="journal article" date="2022" name="Hortic Res">
        <title>The genome of Dioscorea zingiberensis sheds light on the biosynthesis, origin and evolution of the medicinally important diosgenin saponins.</title>
        <authorList>
            <person name="Li Y."/>
            <person name="Tan C."/>
            <person name="Li Z."/>
            <person name="Guo J."/>
            <person name="Li S."/>
            <person name="Chen X."/>
            <person name="Wang C."/>
            <person name="Dai X."/>
            <person name="Yang H."/>
            <person name="Song W."/>
            <person name="Hou L."/>
            <person name="Xu J."/>
            <person name="Tong Z."/>
            <person name="Xu A."/>
            <person name="Yuan X."/>
            <person name="Wang W."/>
            <person name="Yang Q."/>
            <person name="Chen L."/>
            <person name="Sun Z."/>
            <person name="Wang K."/>
            <person name="Pan B."/>
            <person name="Chen J."/>
            <person name="Bao Y."/>
            <person name="Liu F."/>
            <person name="Qi X."/>
            <person name="Gang D.R."/>
            <person name="Wen J."/>
            <person name="Li J."/>
        </authorList>
    </citation>
    <scope>NUCLEOTIDE SEQUENCE</scope>
    <source>
        <strain evidence="8">Dzin_1.0</strain>
    </source>
</reference>
<dbReference type="GO" id="GO:0016985">
    <property type="term" value="F:mannan endo-1,4-beta-mannosidase activity"/>
    <property type="evidence" value="ECO:0007669"/>
    <property type="project" value="UniProtKB-EC"/>
</dbReference>
<dbReference type="Gene3D" id="3.20.20.80">
    <property type="entry name" value="Glycosidases"/>
    <property type="match status" value="1"/>
</dbReference>
<dbReference type="EC" id="3.2.1.78" evidence="3"/>
<dbReference type="EMBL" id="JAGGNH010000001">
    <property type="protein sequence ID" value="KAJ0986422.1"/>
    <property type="molecule type" value="Genomic_DNA"/>
</dbReference>
<keyword evidence="4" id="KW-0378">Hydrolase</keyword>
<dbReference type="Proteomes" id="UP001085076">
    <property type="component" value="Miscellaneous, Linkage group lg01"/>
</dbReference>
<keyword evidence="6" id="KW-0812">Transmembrane</keyword>
<evidence type="ECO:0000256" key="6">
    <source>
        <dbReference type="SAM" id="Phobius"/>
    </source>
</evidence>
<comment type="caution">
    <text evidence="8">The sequence shown here is derived from an EMBL/GenBank/DDBJ whole genome shotgun (WGS) entry which is preliminary data.</text>
</comment>
<feature type="domain" description="Glycoside hydrolase family 5" evidence="7">
    <location>
        <begin position="58"/>
        <end position="396"/>
    </location>
</feature>
<dbReference type="InterPro" id="IPR001547">
    <property type="entry name" value="Glyco_hydro_5"/>
</dbReference>
<keyword evidence="6" id="KW-1133">Transmembrane helix</keyword>
<dbReference type="PANTHER" id="PTHR31451:SF45">
    <property type="entry name" value="MANNAN ENDO-1,4-BETA-MANNOSIDASE 2"/>
    <property type="match status" value="1"/>
</dbReference>
<evidence type="ECO:0000256" key="3">
    <source>
        <dbReference type="ARBA" id="ARBA00012706"/>
    </source>
</evidence>
<dbReference type="PANTHER" id="PTHR31451">
    <property type="match status" value="1"/>
</dbReference>
<name>A0A9D5D8P2_9LILI</name>
<dbReference type="OrthoDB" id="406631at2759"/>
<comment type="similarity">
    <text evidence="2">Belongs to the glycosyl hydrolase 5 (cellulase A) family.</text>
</comment>
<evidence type="ECO:0000256" key="4">
    <source>
        <dbReference type="ARBA" id="ARBA00022801"/>
    </source>
</evidence>
<evidence type="ECO:0000256" key="1">
    <source>
        <dbReference type="ARBA" id="ARBA00001678"/>
    </source>
</evidence>
<evidence type="ECO:0000256" key="5">
    <source>
        <dbReference type="ARBA" id="ARBA00023295"/>
    </source>
</evidence>
<keyword evidence="9" id="KW-1185">Reference proteome</keyword>
<dbReference type="GO" id="GO:0000272">
    <property type="term" value="P:polysaccharide catabolic process"/>
    <property type="evidence" value="ECO:0007669"/>
    <property type="project" value="InterPro"/>
</dbReference>
<evidence type="ECO:0000313" key="8">
    <source>
        <dbReference type="EMBL" id="KAJ0986422.1"/>
    </source>
</evidence>
<keyword evidence="5" id="KW-0326">Glycosidase</keyword>
<proteinExistence type="inferred from homology"/>
<organism evidence="8 9">
    <name type="scientific">Dioscorea zingiberensis</name>
    <dbReference type="NCBI Taxonomy" id="325984"/>
    <lineage>
        <taxon>Eukaryota</taxon>
        <taxon>Viridiplantae</taxon>
        <taxon>Streptophyta</taxon>
        <taxon>Embryophyta</taxon>
        <taxon>Tracheophyta</taxon>
        <taxon>Spermatophyta</taxon>
        <taxon>Magnoliopsida</taxon>
        <taxon>Liliopsida</taxon>
        <taxon>Dioscoreales</taxon>
        <taxon>Dioscoreaceae</taxon>
        <taxon>Dioscorea</taxon>
    </lineage>
</organism>
<evidence type="ECO:0000313" key="9">
    <source>
        <dbReference type="Proteomes" id="UP001085076"/>
    </source>
</evidence>
<dbReference type="Pfam" id="PF26410">
    <property type="entry name" value="GH5_mannosidase"/>
    <property type="match status" value="1"/>
</dbReference>
<dbReference type="PROSITE" id="PS51257">
    <property type="entry name" value="PROKAR_LIPOPROTEIN"/>
    <property type="match status" value="1"/>
</dbReference>
<reference evidence="8" key="1">
    <citation type="submission" date="2021-03" db="EMBL/GenBank/DDBJ databases">
        <authorList>
            <person name="Li Z."/>
            <person name="Yang C."/>
        </authorList>
    </citation>
    <scope>NUCLEOTIDE SEQUENCE</scope>
    <source>
        <strain evidence="8">Dzin_1.0</strain>
        <tissue evidence="8">Leaf</tissue>
    </source>
</reference>